<dbReference type="RefSeq" id="XP_010278699.1">
    <property type="nucleotide sequence ID" value="XM_010280397.1"/>
</dbReference>
<organism evidence="1 2">
    <name type="scientific">Nelumbo nucifera</name>
    <name type="common">Sacred lotus</name>
    <dbReference type="NCBI Taxonomy" id="4432"/>
    <lineage>
        <taxon>Eukaryota</taxon>
        <taxon>Viridiplantae</taxon>
        <taxon>Streptophyta</taxon>
        <taxon>Embryophyta</taxon>
        <taxon>Tracheophyta</taxon>
        <taxon>Spermatophyta</taxon>
        <taxon>Magnoliopsida</taxon>
        <taxon>Proteales</taxon>
        <taxon>Nelumbonaceae</taxon>
        <taxon>Nelumbo</taxon>
    </lineage>
</organism>
<name>A0A1U8BF95_NELNU</name>
<dbReference type="AlphaFoldDB" id="A0A1U8BF95"/>
<accession>A0A1U8BF95</accession>
<dbReference type="PANTHER" id="PTHR33647">
    <property type="entry name" value="OS01G0793900 PROTEIN"/>
    <property type="match status" value="1"/>
</dbReference>
<evidence type="ECO:0000313" key="2">
    <source>
        <dbReference type="RefSeq" id="XP_010278699.1"/>
    </source>
</evidence>
<dbReference type="OrthoDB" id="610799at2759"/>
<reference evidence="2" key="1">
    <citation type="submission" date="2025-08" db="UniProtKB">
        <authorList>
            <consortium name="RefSeq"/>
        </authorList>
    </citation>
    <scope>IDENTIFICATION</scope>
</reference>
<proteinExistence type="predicted"/>
<dbReference type="eggNOG" id="ENOG502S3Z3">
    <property type="taxonomic scope" value="Eukaryota"/>
</dbReference>
<dbReference type="KEGG" id="nnu:104612811"/>
<keyword evidence="1" id="KW-1185">Reference proteome</keyword>
<protein>
    <submittedName>
        <fullName evidence="2">Uncharacterized protein LOC104612811</fullName>
    </submittedName>
</protein>
<gene>
    <name evidence="2" type="primary">LOC104612811</name>
</gene>
<sequence>MGNCMRHESSMTWAGEDWGSPASDGMFVNDSPYGVLSDKSRRTSDTEKESLLGEKIGNVNTSTEVKIKISKKQLEELLGRVDVRGLSVEQILGLLQKVSDHYQTTTQHRSWRPALQSIPESVTEQN</sequence>
<dbReference type="Proteomes" id="UP000189703">
    <property type="component" value="Unplaced"/>
</dbReference>
<dbReference type="GeneID" id="104612811"/>
<evidence type="ECO:0000313" key="1">
    <source>
        <dbReference type="Proteomes" id="UP000189703"/>
    </source>
</evidence>
<dbReference type="PANTHER" id="PTHR33647:SF5">
    <property type="entry name" value="OS01G0793900 PROTEIN"/>
    <property type="match status" value="1"/>
</dbReference>
<dbReference type="OMA" id="NQPRLWK"/>